<comment type="caution">
    <text evidence="2">The sequence shown here is derived from an EMBL/GenBank/DDBJ whole genome shotgun (WGS) entry which is preliminary data.</text>
</comment>
<dbReference type="OrthoDB" id="2386720at2759"/>
<feature type="transmembrane region" description="Helical" evidence="1">
    <location>
        <begin position="82"/>
        <end position="106"/>
    </location>
</feature>
<keyword evidence="1" id="KW-1133">Transmembrane helix</keyword>
<accession>A0A9N8WG16</accession>
<feature type="transmembrane region" description="Helical" evidence="1">
    <location>
        <begin position="185"/>
        <end position="210"/>
    </location>
</feature>
<evidence type="ECO:0000256" key="1">
    <source>
        <dbReference type="SAM" id="Phobius"/>
    </source>
</evidence>
<name>A0A9N8WG16_9GLOM</name>
<dbReference type="AlphaFoldDB" id="A0A9N8WG16"/>
<dbReference type="Proteomes" id="UP000789405">
    <property type="component" value="Unassembled WGS sequence"/>
</dbReference>
<proteinExistence type="predicted"/>
<reference evidence="2" key="1">
    <citation type="submission" date="2021-06" db="EMBL/GenBank/DDBJ databases">
        <authorList>
            <person name="Kallberg Y."/>
            <person name="Tangrot J."/>
            <person name="Rosling A."/>
        </authorList>
    </citation>
    <scope>NUCLEOTIDE SEQUENCE</scope>
    <source>
        <strain evidence="2">MA453B</strain>
    </source>
</reference>
<sequence>MAVLDYAITIKLFSYLLHALGNIRIGSISSTIADVTALKRQNQLYDNKYFLVDLAASVISFLVSTFGLLVTCCAKSSNIIRIYAVLFALLVILQIAHIVYICFFVASYQGTYISTCIDALKSNGNSTDSSNCSSEFRTFAAPWIISYALGTIISIYFAFVINSYATYCKNRDKVTPKRARLIRIYSILFSTIVAIAVLLDICGTVAIVLFFNHDVITWVLANAVDIIISIHFALVINAYTATEHGSKENKDNNLDMNNDE</sequence>
<protein>
    <submittedName>
        <fullName evidence="2">13546_t:CDS:1</fullName>
    </submittedName>
</protein>
<feature type="non-terminal residue" evidence="2">
    <location>
        <position position="260"/>
    </location>
</feature>
<keyword evidence="1" id="KW-0472">Membrane</keyword>
<keyword evidence="1" id="KW-0812">Transmembrane</keyword>
<organism evidence="2 3">
    <name type="scientific">Dentiscutata erythropus</name>
    <dbReference type="NCBI Taxonomy" id="1348616"/>
    <lineage>
        <taxon>Eukaryota</taxon>
        <taxon>Fungi</taxon>
        <taxon>Fungi incertae sedis</taxon>
        <taxon>Mucoromycota</taxon>
        <taxon>Glomeromycotina</taxon>
        <taxon>Glomeromycetes</taxon>
        <taxon>Diversisporales</taxon>
        <taxon>Gigasporaceae</taxon>
        <taxon>Dentiscutata</taxon>
    </lineage>
</organism>
<dbReference type="EMBL" id="CAJVPY010000632">
    <property type="protein sequence ID" value="CAG8484461.1"/>
    <property type="molecule type" value="Genomic_DNA"/>
</dbReference>
<evidence type="ECO:0000313" key="2">
    <source>
        <dbReference type="EMBL" id="CAG8484461.1"/>
    </source>
</evidence>
<gene>
    <name evidence="2" type="ORF">DERYTH_LOCUS2092</name>
</gene>
<feature type="transmembrane region" description="Helical" evidence="1">
    <location>
        <begin position="216"/>
        <end position="240"/>
    </location>
</feature>
<feature type="transmembrane region" description="Helical" evidence="1">
    <location>
        <begin position="49"/>
        <end position="70"/>
    </location>
</feature>
<evidence type="ECO:0000313" key="3">
    <source>
        <dbReference type="Proteomes" id="UP000789405"/>
    </source>
</evidence>
<keyword evidence="3" id="KW-1185">Reference proteome</keyword>
<feature type="transmembrane region" description="Helical" evidence="1">
    <location>
        <begin position="144"/>
        <end position="165"/>
    </location>
</feature>